<dbReference type="GO" id="GO:0032259">
    <property type="term" value="P:methylation"/>
    <property type="evidence" value="ECO:0007669"/>
    <property type="project" value="UniProtKB-KW"/>
</dbReference>
<evidence type="ECO:0000256" key="5">
    <source>
        <dbReference type="ARBA" id="ARBA00022679"/>
    </source>
</evidence>
<dbReference type="UniPathway" id="UPA00078"/>
<keyword evidence="6 8" id="KW-0949">S-adenosyl-L-methionine</keyword>
<evidence type="ECO:0000256" key="4">
    <source>
        <dbReference type="ARBA" id="ARBA00022603"/>
    </source>
</evidence>
<dbReference type="InterPro" id="IPR011814">
    <property type="entry name" value="BioC"/>
</dbReference>
<dbReference type="GO" id="GO:0009102">
    <property type="term" value="P:biotin biosynthetic process"/>
    <property type="evidence" value="ECO:0007669"/>
    <property type="project" value="UniProtKB-UniRule"/>
</dbReference>
<comment type="function">
    <text evidence="8">Converts the free carboxyl group of a malonyl-thioester to its methyl ester by transfer of a methyl group from S-adenosyl-L-methionine (SAM). It allows to synthesize pimeloyl-ACP via the fatty acid synthetic pathway.</text>
</comment>
<dbReference type="AlphaFoldDB" id="A0A1U9K033"/>
<evidence type="ECO:0000313" key="10">
    <source>
        <dbReference type="EMBL" id="AQS51387.1"/>
    </source>
</evidence>
<evidence type="ECO:0000256" key="7">
    <source>
        <dbReference type="ARBA" id="ARBA00022756"/>
    </source>
</evidence>
<evidence type="ECO:0000259" key="9">
    <source>
        <dbReference type="Pfam" id="PF08241"/>
    </source>
</evidence>
<proteinExistence type="inferred from homology"/>
<dbReference type="InterPro" id="IPR050602">
    <property type="entry name" value="Malonyl-ACP_OMT"/>
</dbReference>
<feature type="domain" description="Methyltransferase type 11" evidence="9">
    <location>
        <begin position="51"/>
        <end position="157"/>
    </location>
</feature>
<evidence type="ECO:0000256" key="6">
    <source>
        <dbReference type="ARBA" id="ARBA00022691"/>
    </source>
</evidence>
<evidence type="ECO:0000256" key="1">
    <source>
        <dbReference type="ARBA" id="ARBA00000852"/>
    </source>
</evidence>
<evidence type="ECO:0000313" key="11">
    <source>
        <dbReference type="Proteomes" id="UP000189369"/>
    </source>
</evidence>
<dbReference type="InterPro" id="IPR013216">
    <property type="entry name" value="Methyltransf_11"/>
</dbReference>
<dbReference type="STRING" id="643674.PAEH1_07165"/>
<accession>A0A1U9K033</accession>
<keyword evidence="5 8" id="KW-0808">Transferase</keyword>
<dbReference type="CDD" id="cd02440">
    <property type="entry name" value="AdoMet_MTases"/>
    <property type="match status" value="1"/>
</dbReference>
<keyword evidence="4 8" id="KW-0489">Methyltransferase</keyword>
<comment type="similarity">
    <text evidence="8">Belongs to the methyltransferase superfamily.</text>
</comment>
<protein>
    <recommendedName>
        <fullName evidence="3 8">Malonyl-[acyl-carrier protein] O-methyltransferase</fullName>
        <shortName evidence="8">Malonyl-ACP O-methyltransferase</shortName>
        <ecNumber evidence="3 8">2.1.1.197</ecNumber>
    </recommendedName>
    <alternativeName>
        <fullName evidence="8">Biotin synthesis protein BioC</fullName>
    </alternativeName>
</protein>
<dbReference type="EC" id="2.1.1.197" evidence="3 8"/>
<organism evidence="10 11">
    <name type="scientific">Paenalcaligenes hominis</name>
    <dbReference type="NCBI Taxonomy" id="643674"/>
    <lineage>
        <taxon>Bacteria</taxon>
        <taxon>Pseudomonadati</taxon>
        <taxon>Pseudomonadota</taxon>
        <taxon>Betaproteobacteria</taxon>
        <taxon>Burkholderiales</taxon>
        <taxon>Alcaligenaceae</taxon>
        <taxon>Paenalcaligenes</taxon>
    </lineage>
</organism>
<dbReference type="Gene3D" id="3.40.50.150">
    <property type="entry name" value="Vaccinia Virus protein VP39"/>
    <property type="match status" value="1"/>
</dbReference>
<dbReference type="GO" id="GO:0010340">
    <property type="term" value="F:carboxyl-O-methyltransferase activity"/>
    <property type="evidence" value="ECO:0007669"/>
    <property type="project" value="UniProtKB-UniRule"/>
</dbReference>
<dbReference type="InterPro" id="IPR029063">
    <property type="entry name" value="SAM-dependent_MTases_sf"/>
</dbReference>
<dbReference type="GO" id="GO:0102130">
    <property type="term" value="F:malonyl-CoA methyltransferase activity"/>
    <property type="evidence" value="ECO:0007669"/>
    <property type="project" value="UniProtKB-EC"/>
</dbReference>
<evidence type="ECO:0000256" key="2">
    <source>
        <dbReference type="ARBA" id="ARBA00004746"/>
    </source>
</evidence>
<name>A0A1U9K033_9BURK</name>
<dbReference type="Pfam" id="PF08241">
    <property type="entry name" value="Methyltransf_11"/>
    <property type="match status" value="1"/>
</dbReference>
<dbReference type="OrthoDB" id="9760689at2"/>
<evidence type="ECO:0000256" key="8">
    <source>
        <dbReference type="HAMAP-Rule" id="MF_00835"/>
    </source>
</evidence>
<sequence>MTPSRPINARHVQQQFNRRAPLDAAQFLYGEVAQRMLSRLSYMTLQPTDILDAGCGAGHAIDPLRAKYVDMKYVGVDHSPALLATATQRHGQSPSLWQRLRKKESNAPVFVEADLAQTHLAPASFDLIWSNLALHWHPDPEQVINEWRRLLRPERLLMFSTFGPASFIELKQAVAQAELNTALLDFVDMHDYGDMLLQHGFTDPVMDQETLTLTYGSAQKLLKDVYHLGGNPHPQRRLATRAALQRLVQALESQRQMDGKIHLTVEVAYGHAWRTTAQQHGNEVRIPLSSIKRKP</sequence>
<evidence type="ECO:0000256" key="3">
    <source>
        <dbReference type="ARBA" id="ARBA00012327"/>
    </source>
</evidence>
<gene>
    <name evidence="8" type="primary">bioC</name>
    <name evidence="10" type="ORF">PAEH1_07165</name>
</gene>
<dbReference type="SUPFAM" id="SSF53335">
    <property type="entry name" value="S-adenosyl-L-methionine-dependent methyltransferases"/>
    <property type="match status" value="1"/>
</dbReference>
<dbReference type="KEGG" id="phn:PAEH1_07165"/>
<reference evidence="10 11" key="1">
    <citation type="submission" date="2017-01" db="EMBL/GenBank/DDBJ databases">
        <title>Complete Genome Sequence of Paenalcaligenes hominis, Isolated from a paraplegic Patient with neurogenic bladder.</title>
        <authorList>
            <person name="Mukhopadhyay R."/>
            <person name="Joaquin J."/>
            <person name="Hogue R."/>
            <person name="Kilaru A."/>
            <person name="Jospin G."/>
            <person name="Mars K."/>
            <person name="Eisen J.A."/>
            <person name="Chaturvedi V."/>
        </authorList>
    </citation>
    <scope>NUCLEOTIDE SEQUENCE [LARGE SCALE GENOMIC DNA]</scope>
    <source>
        <strain evidence="10 11">15S00501</strain>
    </source>
</reference>
<keyword evidence="7 8" id="KW-0093">Biotin biosynthesis</keyword>
<comment type="pathway">
    <text evidence="2 8">Cofactor biosynthesis; biotin biosynthesis.</text>
</comment>
<dbReference type="Proteomes" id="UP000189369">
    <property type="component" value="Chromosome"/>
</dbReference>
<dbReference type="GO" id="GO:0008757">
    <property type="term" value="F:S-adenosylmethionine-dependent methyltransferase activity"/>
    <property type="evidence" value="ECO:0007669"/>
    <property type="project" value="InterPro"/>
</dbReference>
<comment type="catalytic activity">
    <reaction evidence="1 8">
        <text>malonyl-[ACP] + S-adenosyl-L-methionine = malonyl-[ACP] methyl ester + S-adenosyl-L-homocysteine</text>
        <dbReference type="Rhea" id="RHEA:17105"/>
        <dbReference type="Rhea" id="RHEA-COMP:9623"/>
        <dbReference type="Rhea" id="RHEA-COMP:9954"/>
        <dbReference type="ChEBI" id="CHEBI:57856"/>
        <dbReference type="ChEBI" id="CHEBI:59789"/>
        <dbReference type="ChEBI" id="CHEBI:78449"/>
        <dbReference type="ChEBI" id="CHEBI:78845"/>
        <dbReference type="EC" id="2.1.1.197"/>
    </reaction>
</comment>
<dbReference type="EMBL" id="CP019697">
    <property type="protein sequence ID" value="AQS51387.1"/>
    <property type="molecule type" value="Genomic_DNA"/>
</dbReference>
<dbReference type="HAMAP" id="MF_00835">
    <property type="entry name" value="BioC"/>
    <property type="match status" value="1"/>
</dbReference>
<dbReference type="PANTHER" id="PTHR13090:SF1">
    <property type="entry name" value="ARGININE-HYDROXYLASE NDUFAF5, MITOCHONDRIAL"/>
    <property type="match status" value="1"/>
</dbReference>
<dbReference type="PANTHER" id="PTHR13090">
    <property type="entry name" value="ARGININE-HYDROXYLASE NDUFAF5, MITOCHONDRIAL"/>
    <property type="match status" value="1"/>
</dbReference>